<dbReference type="Pfam" id="PF08881">
    <property type="entry name" value="CVNH"/>
    <property type="match status" value="1"/>
</dbReference>
<feature type="signal peptide" evidence="1">
    <location>
        <begin position="1"/>
        <end position="26"/>
    </location>
</feature>
<evidence type="ECO:0000256" key="1">
    <source>
        <dbReference type="SAM" id="SignalP"/>
    </source>
</evidence>
<keyword evidence="1" id="KW-0732">Signal</keyword>
<name>A0A136J491_9PEZI</name>
<gene>
    <name evidence="3" type="ORF">Micbo1qcDRAFT_175007</name>
</gene>
<sequence length="155" mass="17466">MTTMFMPVLLLLVLLSMAPSSRLVAAQGGFMTNCSWQDAQFDTQLGLLEMYCNNDDWVIFDYDWSTLNTSLCFGNNGGELIPREEGGYFKSCELCDVDKGITKTQYLLTCHCWGTEGQFKETTIDLNETIWNHDGTLGCFSQSGEKAEERPEPRS</sequence>
<keyword evidence="4" id="KW-1185">Reference proteome</keyword>
<dbReference type="InterPro" id="IPR036673">
    <property type="entry name" value="Cyanovirin-N_sf"/>
</dbReference>
<reference evidence="4" key="1">
    <citation type="submission" date="2016-02" db="EMBL/GenBank/DDBJ databases">
        <title>Draft genome sequence of Microdochium bolleyi, a fungal endophyte of beachgrass.</title>
        <authorList>
            <consortium name="DOE Joint Genome Institute"/>
            <person name="David A.S."/>
            <person name="May G."/>
            <person name="Haridas S."/>
            <person name="Lim J."/>
            <person name="Wang M."/>
            <person name="Labutti K."/>
            <person name="Lipzen A."/>
            <person name="Barry K."/>
            <person name="Grigoriev I.V."/>
        </authorList>
    </citation>
    <scope>NUCLEOTIDE SEQUENCE [LARGE SCALE GENOMIC DNA]</scope>
    <source>
        <strain evidence="4">J235TASD1</strain>
    </source>
</reference>
<dbReference type="InParanoid" id="A0A136J491"/>
<dbReference type="STRING" id="196109.A0A136J491"/>
<accession>A0A136J491</accession>
<dbReference type="Gene3D" id="2.30.60.10">
    <property type="entry name" value="Cyanovirin-N"/>
    <property type="match status" value="1"/>
</dbReference>
<evidence type="ECO:0000259" key="2">
    <source>
        <dbReference type="Pfam" id="PF08881"/>
    </source>
</evidence>
<dbReference type="EMBL" id="KQ964249">
    <property type="protein sequence ID" value="KXJ91997.1"/>
    <property type="molecule type" value="Genomic_DNA"/>
</dbReference>
<evidence type="ECO:0000313" key="4">
    <source>
        <dbReference type="Proteomes" id="UP000070501"/>
    </source>
</evidence>
<proteinExistence type="predicted"/>
<dbReference type="SUPFAM" id="SSF51322">
    <property type="entry name" value="Cyanovirin-N"/>
    <property type="match status" value="1"/>
</dbReference>
<dbReference type="AlphaFoldDB" id="A0A136J491"/>
<evidence type="ECO:0000313" key="3">
    <source>
        <dbReference type="EMBL" id="KXJ91997.1"/>
    </source>
</evidence>
<dbReference type="Proteomes" id="UP000070501">
    <property type="component" value="Unassembled WGS sequence"/>
</dbReference>
<dbReference type="InterPro" id="IPR011058">
    <property type="entry name" value="Cyanovirin-N"/>
</dbReference>
<feature type="domain" description="Cyanovirin-N" evidence="2">
    <location>
        <begin position="37"/>
        <end position="137"/>
    </location>
</feature>
<feature type="chain" id="PRO_5007293440" description="Cyanovirin-N domain-containing protein" evidence="1">
    <location>
        <begin position="27"/>
        <end position="155"/>
    </location>
</feature>
<organism evidence="3 4">
    <name type="scientific">Microdochium bolleyi</name>
    <dbReference type="NCBI Taxonomy" id="196109"/>
    <lineage>
        <taxon>Eukaryota</taxon>
        <taxon>Fungi</taxon>
        <taxon>Dikarya</taxon>
        <taxon>Ascomycota</taxon>
        <taxon>Pezizomycotina</taxon>
        <taxon>Sordariomycetes</taxon>
        <taxon>Xylariomycetidae</taxon>
        <taxon>Xylariales</taxon>
        <taxon>Microdochiaceae</taxon>
        <taxon>Microdochium</taxon>
    </lineage>
</organism>
<protein>
    <recommendedName>
        <fullName evidence="2">Cyanovirin-N domain-containing protein</fullName>
    </recommendedName>
</protein>
<dbReference type="OrthoDB" id="4672515at2759"/>